<evidence type="ECO:0008006" key="9">
    <source>
        <dbReference type="Google" id="ProtNLM"/>
    </source>
</evidence>
<organism evidence="7 8">
    <name type="scientific">Tetracentron sinense</name>
    <name type="common">Spur-leaf</name>
    <dbReference type="NCBI Taxonomy" id="13715"/>
    <lineage>
        <taxon>Eukaryota</taxon>
        <taxon>Viridiplantae</taxon>
        <taxon>Streptophyta</taxon>
        <taxon>Embryophyta</taxon>
        <taxon>Tracheophyta</taxon>
        <taxon>Spermatophyta</taxon>
        <taxon>Magnoliopsida</taxon>
        <taxon>Trochodendrales</taxon>
        <taxon>Trochodendraceae</taxon>
        <taxon>Tetracentron</taxon>
    </lineage>
</organism>
<dbReference type="PANTHER" id="PTHR12100">
    <property type="entry name" value="SEC10"/>
    <property type="match status" value="1"/>
</dbReference>
<accession>A0A834YG44</accession>
<evidence type="ECO:0000259" key="5">
    <source>
        <dbReference type="Pfam" id="PF07393"/>
    </source>
</evidence>
<keyword evidence="4" id="KW-0175">Coiled coil</keyword>
<keyword evidence="3" id="KW-0268">Exocytosis</keyword>
<dbReference type="InterPro" id="IPR048627">
    <property type="entry name" value="Sec10_HB"/>
</dbReference>
<evidence type="ECO:0000256" key="3">
    <source>
        <dbReference type="ARBA" id="ARBA00022483"/>
    </source>
</evidence>
<evidence type="ECO:0000313" key="8">
    <source>
        <dbReference type="Proteomes" id="UP000655225"/>
    </source>
</evidence>
<keyword evidence="8" id="KW-1185">Reference proteome</keyword>
<feature type="domain" description="Exocyst complex component Sec10 N-terminal" evidence="6">
    <location>
        <begin position="99"/>
        <end position="215"/>
    </location>
</feature>
<proteinExistence type="inferred from homology"/>
<dbReference type="GO" id="GO:0000145">
    <property type="term" value="C:exocyst"/>
    <property type="evidence" value="ECO:0007669"/>
    <property type="project" value="TreeGrafter"/>
</dbReference>
<sequence>MKESRDGTKGEKVLKPSSVSSLPLILDIDDFKGDFSFDALFGNLVNELLSSFQEEETESSEGHSSIIGNEVLSNGHLRVPSDVAKSTQGLSTPLFPEVDALLSLFKDSCTELVDLRQQIDGRLYNLKREVSIQDSKHRKTLSELEKGVDGLFDSFARLDSRISSVGQTAAKIGDHLQSADSQRETASQTMELIKYLMEFNSSPGDLMELSPLFSDDSRVAEAASVAQKLRVFAEEDIGRHGIAVPSVMGNATASRGLEVAVANLQEYCNELENRLLARFDAASQRRELSTMAECAKILSQFNRGTSAMQHYVATRPMFIDVEVMNADTRLVLGDQDTQASPSNVMRGLSSLYKEITDTVRKEAGTIMAVFPSPNDVMSILVQRVLEQRVTALLDKLLVKPSLVNLPAVEQGGLLSYLRILAVAYEKTKELVRDLQAVGCGDLDVEGLTESLFLAHKDEYPEHEQASLRQLYQAKMEELRSENQQQSDSAGTIGRSKAATVASSHQQISVTVVTEFVRWNEEAISRCTLFSSQVISVFNDKWITKYKLRGYKYMSFGLFQCRIQGLHLPNSRFRVCVVLINERYQEFQKNVLGMGELQLQDNVAYFQVIPGYVTSIHCLDQFKLVIDTDGYDDTIYPLRHQLAIQYQALVMFHEQSQTGLLHEIPTGKRGQQLIVRSVNPSRLPDYTFAYNNAVTQVEHCQRTKQWHFPDLTPQVSQKAQLAYMLTDKQGTTFAFGPGKPMAPASDQHAPFFQNFAPGRQSLSQLERGVILQPATLATNVKAVFTCLLDQVSQYITEGLVRARDGLNEAAALRERFVLGTIAEAAAAAGESSFRSFMVAVQRCGSSVAIVQQYFANSISRLLLHVDGAHAASCEEMATAMSSAEGAAYKGLQQCIETVMAEVERLLAAEQKATDYRSPDDGNAPDHRSTNACTRVVAYLSRVLEAAFTALEGLNKQAFLTELGNRLHKGLLNHWQKFTFNPSGGLRLKRDITEYGEFVRSFNAPPVDEKFELLGIMANVFIVAPESLSTLFEGTPSIRKDAQRFIQLREDYKTAKLASRLSSLWQSS</sequence>
<dbReference type="Pfam" id="PF20667">
    <property type="entry name" value="Sec10_N"/>
    <property type="match status" value="1"/>
</dbReference>
<dbReference type="PANTHER" id="PTHR12100:SF0">
    <property type="entry name" value="EXOCYST COMPLEX COMPONENT 5"/>
    <property type="match status" value="1"/>
</dbReference>
<gene>
    <name evidence="7" type="ORF">HHK36_029036</name>
</gene>
<dbReference type="OrthoDB" id="125856at2759"/>
<dbReference type="AlphaFoldDB" id="A0A834YG44"/>
<dbReference type="GO" id="GO:0006893">
    <property type="term" value="P:Golgi to plasma membrane transport"/>
    <property type="evidence" value="ECO:0007669"/>
    <property type="project" value="TreeGrafter"/>
</dbReference>
<keyword evidence="2" id="KW-0813">Transport</keyword>
<comment type="similarity">
    <text evidence="1">Belongs to the SEC10 family.</text>
</comment>
<evidence type="ECO:0000259" key="6">
    <source>
        <dbReference type="Pfam" id="PF20667"/>
    </source>
</evidence>
<evidence type="ECO:0000313" key="7">
    <source>
        <dbReference type="EMBL" id="KAF8379595.1"/>
    </source>
</evidence>
<feature type="domain" description="Exocyst complex component Sec10-like alpha-helical bundle" evidence="5">
    <location>
        <begin position="221"/>
        <end position="532"/>
    </location>
</feature>
<comment type="caution">
    <text evidence="7">The sequence shown here is derived from an EMBL/GenBank/DDBJ whole genome shotgun (WGS) entry which is preliminary data.</text>
</comment>
<protein>
    <recommendedName>
        <fullName evidence="9">Exocyst complex component Sec10</fullName>
    </recommendedName>
</protein>
<dbReference type="Pfam" id="PF07393">
    <property type="entry name" value="Sec10_HB"/>
    <property type="match status" value="2"/>
</dbReference>
<dbReference type="EMBL" id="JABCRI010000022">
    <property type="protein sequence ID" value="KAF8379595.1"/>
    <property type="molecule type" value="Genomic_DNA"/>
</dbReference>
<evidence type="ECO:0000256" key="1">
    <source>
        <dbReference type="ARBA" id="ARBA00006572"/>
    </source>
</evidence>
<evidence type="ECO:0000256" key="4">
    <source>
        <dbReference type="ARBA" id="ARBA00023054"/>
    </source>
</evidence>
<dbReference type="InterPro" id="IPR048625">
    <property type="entry name" value="Sec10_N"/>
</dbReference>
<dbReference type="InterPro" id="IPR009976">
    <property type="entry name" value="Sec10-like"/>
</dbReference>
<name>A0A834YG44_TETSI</name>
<dbReference type="GO" id="GO:0006887">
    <property type="term" value="P:exocytosis"/>
    <property type="evidence" value="ECO:0007669"/>
    <property type="project" value="UniProtKB-KW"/>
</dbReference>
<reference evidence="7 8" key="1">
    <citation type="submission" date="2020-04" db="EMBL/GenBank/DDBJ databases">
        <title>Plant Genome Project.</title>
        <authorList>
            <person name="Zhang R.-G."/>
        </authorList>
    </citation>
    <scope>NUCLEOTIDE SEQUENCE [LARGE SCALE GENOMIC DNA]</scope>
    <source>
        <strain evidence="7">YNK0</strain>
        <tissue evidence="7">Leaf</tissue>
    </source>
</reference>
<evidence type="ECO:0000256" key="2">
    <source>
        <dbReference type="ARBA" id="ARBA00022448"/>
    </source>
</evidence>
<feature type="domain" description="Exocyst complex component Sec10-like alpha-helical bundle" evidence="5">
    <location>
        <begin position="764"/>
        <end position="1057"/>
    </location>
</feature>
<dbReference type="Proteomes" id="UP000655225">
    <property type="component" value="Unassembled WGS sequence"/>
</dbReference>